<dbReference type="EMBL" id="JOKQ01000012">
    <property type="protein sequence ID" value="KHN68868.1"/>
    <property type="molecule type" value="Genomic_DNA"/>
</dbReference>
<dbReference type="InParanoid" id="A0A0B2UHR2"/>
<evidence type="ECO:0000313" key="2">
    <source>
        <dbReference type="Proteomes" id="UP000031056"/>
    </source>
</evidence>
<dbReference type="RefSeq" id="XP_014562910.1">
    <property type="nucleotide sequence ID" value="XM_014707424.1"/>
</dbReference>
<proteinExistence type="predicted"/>
<protein>
    <submittedName>
        <fullName evidence="1">Uncharacterized protein</fullName>
    </submittedName>
</protein>
<evidence type="ECO:0000313" key="1">
    <source>
        <dbReference type="EMBL" id="KHN68868.1"/>
    </source>
</evidence>
<comment type="caution">
    <text evidence="1">The sequence shown here is derived from an EMBL/GenBank/DDBJ whole genome shotgun (WGS) entry which is preliminary data.</text>
</comment>
<name>A0A0B2UHR2_9MICR</name>
<dbReference type="OrthoDB" id="2191194at2759"/>
<reference evidence="1 2" key="1">
    <citation type="journal article" date="2014" name="MBio">
        <title>The Ordospora colligata genome; evolution of extreme reduction in microsporidia and host-to-parasite horizontal gene transfer.</title>
        <authorList>
            <person name="Pombert J.-F."/>
            <person name="Haag K.L."/>
            <person name="Beidas S."/>
            <person name="Ebert D."/>
            <person name="Keeling P.J."/>
        </authorList>
    </citation>
    <scope>NUCLEOTIDE SEQUENCE [LARGE SCALE GENOMIC DNA]</scope>
    <source>
        <strain evidence="1 2">OC4</strain>
    </source>
</reference>
<sequence length="149" mass="17166">MKCGKYNILYDGYKCNELNDSGIIDTSLDQETTLQQTDVKQSDLSLTHEASVVLLGTKYTKPRPRLTFSFIATAEANVIKLFFVTITHAMRNGIYYGYDSSSGCVIVSITKLYPGRRYQMYGRLKGRHNRLHCIWARKICYRSMCHQIF</sequence>
<keyword evidence="2" id="KW-1185">Reference proteome</keyword>
<dbReference type="Proteomes" id="UP000031056">
    <property type="component" value="Unassembled WGS sequence"/>
</dbReference>
<dbReference type="AlphaFoldDB" id="A0A0B2UHR2"/>
<organism evidence="1 2">
    <name type="scientific">Ordospora colligata OC4</name>
    <dbReference type="NCBI Taxonomy" id="1354746"/>
    <lineage>
        <taxon>Eukaryota</taxon>
        <taxon>Fungi</taxon>
        <taxon>Fungi incertae sedis</taxon>
        <taxon>Microsporidia</taxon>
        <taxon>Ordosporidae</taxon>
        <taxon>Ordospora</taxon>
    </lineage>
</organism>
<dbReference type="HOGENOM" id="CLU_146853_0_0_1"/>
<dbReference type="VEuPathDB" id="MicrosporidiaDB:M896_120900"/>
<gene>
    <name evidence="1" type="ORF">M896_120900</name>
</gene>
<dbReference type="GeneID" id="26262607"/>
<accession>A0A0B2UHR2</accession>